<keyword evidence="2" id="KW-1185">Reference proteome</keyword>
<organism evidence="1 2">
    <name type="scientific">Thanatephorus cucumeris (strain AG1-IA)</name>
    <name type="common">Rice sheath blight fungus</name>
    <name type="synonym">Rhizoctonia solani</name>
    <dbReference type="NCBI Taxonomy" id="983506"/>
    <lineage>
        <taxon>Eukaryota</taxon>
        <taxon>Fungi</taxon>
        <taxon>Dikarya</taxon>
        <taxon>Basidiomycota</taxon>
        <taxon>Agaricomycotina</taxon>
        <taxon>Agaricomycetes</taxon>
        <taxon>Cantharellales</taxon>
        <taxon>Ceratobasidiaceae</taxon>
        <taxon>Rhizoctonia</taxon>
        <taxon>Rhizoctonia solani AG-1</taxon>
    </lineage>
</organism>
<dbReference type="AlphaFoldDB" id="L8WGN9"/>
<evidence type="ECO:0000313" key="1">
    <source>
        <dbReference type="EMBL" id="ELU35882.1"/>
    </source>
</evidence>
<evidence type="ECO:0000313" key="2">
    <source>
        <dbReference type="Proteomes" id="UP000011668"/>
    </source>
</evidence>
<reference evidence="1 2" key="1">
    <citation type="journal article" date="2013" name="Nat. Commun.">
        <title>The evolution and pathogenic mechanisms of the rice sheath blight pathogen.</title>
        <authorList>
            <person name="Zheng A."/>
            <person name="Lin R."/>
            <person name="Xu L."/>
            <person name="Qin P."/>
            <person name="Tang C."/>
            <person name="Ai P."/>
            <person name="Zhang D."/>
            <person name="Liu Y."/>
            <person name="Sun Z."/>
            <person name="Feng H."/>
            <person name="Wang Y."/>
            <person name="Chen Y."/>
            <person name="Liang X."/>
            <person name="Fu R."/>
            <person name="Li Q."/>
            <person name="Zhang J."/>
            <person name="Yu X."/>
            <person name="Xie Z."/>
            <person name="Ding L."/>
            <person name="Guan P."/>
            <person name="Tang J."/>
            <person name="Liang Y."/>
            <person name="Wang S."/>
            <person name="Deng Q."/>
            <person name="Li S."/>
            <person name="Zhu J."/>
            <person name="Wang L."/>
            <person name="Liu H."/>
            <person name="Li P."/>
        </authorList>
    </citation>
    <scope>NUCLEOTIDE SEQUENCE [LARGE SCALE GENOMIC DNA]</scope>
    <source>
        <strain evidence="2">AG-1 IA</strain>
    </source>
</reference>
<dbReference type="HOGENOM" id="CLU_3299674_0_0_1"/>
<proteinExistence type="predicted"/>
<dbReference type="Proteomes" id="UP000011668">
    <property type="component" value="Unassembled WGS sequence"/>
</dbReference>
<protein>
    <submittedName>
        <fullName evidence="1">Uncharacterized protein</fullName>
    </submittedName>
</protein>
<sequence>MVDGATNNIIPGMTKARVLSYKLYSKKKRHPVTFHTTEGW</sequence>
<dbReference type="EMBL" id="AFRT01004987">
    <property type="protein sequence ID" value="ELU35882.1"/>
    <property type="molecule type" value="Genomic_DNA"/>
</dbReference>
<gene>
    <name evidence="1" type="ORF">AG1IA_10088</name>
</gene>
<comment type="caution">
    <text evidence="1">The sequence shown here is derived from an EMBL/GenBank/DDBJ whole genome shotgun (WGS) entry which is preliminary data.</text>
</comment>
<name>L8WGN9_THACA</name>
<accession>L8WGN9</accession>